<evidence type="ECO:0000259" key="1">
    <source>
        <dbReference type="PROSITE" id="PS51186"/>
    </source>
</evidence>
<accession>A0AAJ6DDH7</accession>
<dbReference type="GO" id="GO:0016747">
    <property type="term" value="F:acyltransferase activity, transferring groups other than amino-acyl groups"/>
    <property type="evidence" value="ECO:0007669"/>
    <property type="project" value="InterPro"/>
</dbReference>
<dbReference type="Gene3D" id="3.40.630.30">
    <property type="match status" value="1"/>
</dbReference>
<gene>
    <name evidence="2" type="ORF">QDX21_05435</name>
</gene>
<dbReference type="SUPFAM" id="SSF55729">
    <property type="entry name" value="Acyl-CoA N-acyltransferases (Nat)"/>
    <property type="match status" value="1"/>
</dbReference>
<dbReference type="Proteomes" id="UP001224674">
    <property type="component" value="Chromosome"/>
</dbReference>
<dbReference type="AlphaFoldDB" id="A0AAJ6DDH7"/>
<dbReference type="InterPro" id="IPR016181">
    <property type="entry name" value="Acyl_CoA_acyltransferase"/>
</dbReference>
<organism evidence="2 3">
    <name type="scientific">Auritidibacter ignavus</name>
    <dbReference type="NCBI Taxonomy" id="678932"/>
    <lineage>
        <taxon>Bacteria</taxon>
        <taxon>Bacillati</taxon>
        <taxon>Actinomycetota</taxon>
        <taxon>Actinomycetes</taxon>
        <taxon>Micrococcales</taxon>
        <taxon>Micrococcaceae</taxon>
        <taxon>Auritidibacter</taxon>
    </lineage>
</organism>
<evidence type="ECO:0000313" key="3">
    <source>
        <dbReference type="Proteomes" id="UP001224674"/>
    </source>
</evidence>
<name>A0AAJ6DDH7_9MICC</name>
<dbReference type="PROSITE" id="PS51186">
    <property type="entry name" value="GNAT"/>
    <property type="match status" value="1"/>
</dbReference>
<evidence type="ECO:0000313" key="2">
    <source>
        <dbReference type="EMBL" id="WGH94231.1"/>
    </source>
</evidence>
<dbReference type="InterPro" id="IPR000182">
    <property type="entry name" value="GNAT_dom"/>
</dbReference>
<feature type="domain" description="N-acetyltransferase" evidence="1">
    <location>
        <begin position="7"/>
        <end position="147"/>
    </location>
</feature>
<reference evidence="2 3" key="1">
    <citation type="submission" date="2023-03" db="EMBL/GenBank/DDBJ databases">
        <title>Complete genome sequences of several Auritidibacter ignavus strains isolated from ear infections.</title>
        <authorList>
            <person name="Baehr T."/>
            <person name="Baumhoegger A.M."/>
        </authorList>
    </citation>
    <scope>NUCLEOTIDE SEQUENCE [LARGE SCALE GENOMIC DNA]</scope>
    <source>
        <strain evidence="2 3">BABAE-6</strain>
    </source>
</reference>
<proteinExistence type="predicted"/>
<sequence length="313" mass="33860">MTPGDDIHIRPWAEGDDLKLLEVFADVASPQQAADRLILARATTEPFGITLVAERDGIAIAAGGVREQPIHPQRHWVYLETAPLERRQGFAGLLLERLGENIPAGSELKARSVAGDTATESFLTRHGFSRINTARRVLIGPGGLQTPTFSENGEDGAPVLEELGTGSVELSQTVATFYNAVHASWDPSEISLTKAQQLFLAPETAATGAVVVRDRPKAHSGTIQAFAISYLVERPDEAEHDERQPAEVLMGWNPEAPDPHTAVRNLLAMLTGTYPIQLETDESLTALNPVIDELIESGYATVEATHHLWATDG</sequence>
<protein>
    <submittedName>
        <fullName evidence="2">GNAT family N-acetyltransferase</fullName>
    </submittedName>
</protein>
<dbReference type="RefSeq" id="WP_110098765.1">
    <property type="nucleotide sequence ID" value="NZ_CP122565.1"/>
</dbReference>
<keyword evidence="3" id="KW-1185">Reference proteome</keyword>
<dbReference type="EMBL" id="CP122566">
    <property type="protein sequence ID" value="WGH94231.1"/>
    <property type="molecule type" value="Genomic_DNA"/>
</dbReference>